<keyword evidence="2 7" id="KW-0812">Transmembrane</keyword>
<dbReference type="PANTHER" id="PTHR43394">
    <property type="entry name" value="ATP-DEPENDENT PERMEASE MDL1, MITOCHONDRIAL"/>
    <property type="match status" value="1"/>
</dbReference>
<feature type="transmembrane region" description="Helical" evidence="7">
    <location>
        <begin position="84"/>
        <end position="106"/>
    </location>
</feature>
<keyword evidence="11" id="KW-1185">Reference proteome</keyword>
<feature type="domain" description="ABC transporter" evidence="8">
    <location>
        <begin position="367"/>
        <end position="600"/>
    </location>
</feature>
<feature type="transmembrane region" description="Helical" evidence="7">
    <location>
        <begin position="310"/>
        <end position="331"/>
    </location>
</feature>
<protein>
    <submittedName>
        <fullName evidence="10">ABC transporter ATP-binding protein</fullName>
    </submittedName>
</protein>
<evidence type="ECO:0000256" key="5">
    <source>
        <dbReference type="ARBA" id="ARBA00022989"/>
    </source>
</evidence>
<dbReference type="InterPro" id="IPR039421">
    <property type="entry name" value="Type_1_exporter"/>
</dbReference>
<dbReference type="Gene3D" id="1.20.1560.10">
    <property type="entry name" value="ABC transporter type 1, transmembrane domain"/>
    <property type="match status" value="1"/>
</dbReference>
<dbReference type="RefSeq" id="WP_317521597.1">
    <property type="nucleotide sequence ID" value="NZ_JAWJZI010000002.1"/>
</dbReference>
<keyword evidence="3" id="KW-0547">Nucleotide-binding</keyword>
<dbReference type="CDD" id="cd07346">
    <property type="entry name" value="ABC_6TM_exporters"/>
    <property type="match status" value="1"/>
</dbReference>
<dbReference type="PROSITE" id="PS50893">
    <property type="entry name" value="ABC_TRANSPORTER_2"/>
    <property type="match status" value="1"/>
</dbReference>
<dbReference type="SUPFAM" id="SSF52540">
    <property type="entry name" value="P-loop containing nucleoside triphosphate hydrolases"/>
    <property type="match status" value="1"/>
</dbReference>
<keyword evidence="6 7" id="KW-0472">Membrane</keyword>
<dbReference type="Gene3D" id="3.40.50.300">
    <property type="entry name" value="P-loop containing nucleotide triphosphate hydrolases"/>
    <property type="match status" value="1"/>
</dbReference>
<evidence type="ECO:0000256" key="1">
    <source>
        <dbReference type="ARBA" id="ARBA00004651"/>
    </source>
</evidence>
<dbReference type="EMBL" id="JAWJZI010000002">
    <property type="protein sequence ID" value="MDV5168856.1"/>
    <property type="molecule type" value="Genomic_DNA"/>
</dbReference>
<keyword evidence="4 10" id="KW-0067">ATP-binding</keyword>
<comment type="subcellular location">
    <subcellularLocation>
        <location evidence="1">Cell membrane</location>
        <topology evidence="1">Multi-pass membrane protein</topology>
    </subcellularLocation>
</comment>
<name>A0ABU3ZFH6_9GAMM</name>
<feature type="transmembrane region" description="Helical" evidence="7">
    <location>
        <begin position="168"/>
        <end position="185"/>
    </location>
</feature>
<dbReference type="Proteomes" id="UP001186452">
    <property type="component" value="Unassembled WGS sequence"/>
</dbReference>
<dbReference type="Pfam" id="PF00664">
    <property type="entry name" value="ABC_membrane"/>
    <property type="match status" value="1"/>
</dbReference>
<reference evidence="10 11" key="1">
    <citation type="submission" date="2023-10" db="EMBL/GenBank/DDBJ databases">
        <title>Marine bacteria isolated from horseshoe crab.</title>
        <authorList>
            <person name="Cheng T.H."/>
        </authorList>
    </citation>
    <scope>NUCLEOTIDE SEQUENCE [LARGE SCALE GENOMIC DNA]</scope>
    <source>
        <strain evidence="10 11">HSC6</strain>
    </source>
</reference>
<gene>
    <name evidence="10" type="ORF">R2X38_07570</name>
</gene>
<dbReference type="PANTHER" id="PTHR43394:SF1">
    <property type="entry name" value="ATP-BINDING CASSETTE SUB-FAMILY B MEMBER 10, MITOCHONDRIAL"/>
    <property type="match status" value="1"/>
</dbReference>
<dbReference type="InterPro" id="IPR003439">
    <property type="entry name" value="ABC_transporter-like_ATP-bd"/>
</dbReference>
<evidence type="ECO:0000259" key="8">
    <source>
        <dbReference type="PROSITE" id="PS50893"/>
    </source>
</evidence>
<dbReference type="SMART" id="SM00382">
    <property type="entry name" value="AAA"/>
    <property type="match status" value="1"/>
</dbReference>
<evidence type="ECO:0000256" key="7">
    <source>
        <dbReference type="SAM" id="Phobius"/>
    </source>
</evidence>
<evidence type="ECO:0000256" key="2">
    <source>
        <dbReference type="ARBA" id="ARBA00022692"/>
    </source>
</evidence>
<dbReference type="Pfam" id="PF00005">
    <property type="entry name" value="ABC_tran"/>
    <property type="match status" value="1"/>
</dbReference>
<dbReference type="GO" id="GO:0005524">
    <property type="term" value="F:ATP binding"/>
    <property type="evidence" value="ECO:0007669"/>
    <property type="project" value="UniProtKB-KW"/>
</dbReference>
<proteinExistence type="predicted"/>
<dbReference type="SUPFAM" id="SSF90123">
    <property type="entry name" value="ABC transporter transmembrane region"/>
    <property type="match status" value="1"/>
</dbReference>
<evidence type="ECO:0000256" key="3">
    <source>
        <dbReference type="ARBA" id="ARBA00022741"/>
    </source>
</evidence>
<dbReference type="InterPro" id="IPR003593">
    <property type="entry name" value="AAA+_ATPase"/>
</dbReference>
<evidence type="ECO:0000313" key="11">
    <source>
        <dbReference type="Proteomes" id="UP001186452"/>
    </source>
</evidence>
<accession>A0ABU3ZFH6</accession>
<feature type="domain" description="ABC transmembrane type-1" evidence="9">
    <location>
        <begin position="32"/>
        <end position="323"/>
    </location>
</feature>
<evidence type="ECO:0000256" key="4">
    <source>
        <dbReference type="ARBA" id="ARBA00022840"/>
    </source>
</evidence>
<evidence type="ECO:0000313" key="10">
    <source>
        <dbReference type="EMBL" id="MDV5168856.1"/>
    </source>
</evidence>
<evidence type="ECO:0000259" key="9">
    <source>
        <dbReference type="PROSITE" id="PS50929"/>
    </source>
</evidence>
<organism evidence="10 11">
    <name type="scientific">Photobacterium rosenbergii</name>
    <dbReference type="NCBI Taxonomy" id="294936"/>
    <lineage>
        <taxon>Bacteria</taxon>
        <taxon>Pseudomonadati</taxon>
        <taxon>Pseudomonadota</taxon>
        <taxon>Gammaproteobacteria</taxon>
        <taxon>Vibrionales</taxon>
        <taxon>Vibrionaceae</taxon>
        <taxon>Photobacterium</taxon>
    </lineage>
</organism>
<feature type="transmembrane region" description="Helical" evidence="7">
    <location>
        <begin position="191"/>
        <end position="208"/>
    </location>
</feature>
<sequence length="622" mass="69746">MGIIIIVKNNSNQMINWSWLLKQAKNHRPRLIAANIIALIATLISVPIPLLMPLMVDEILLDKPAGGIEFLNHFLPDSLQQSTAYILLVLLFVVLMRVASQALNILQSRQFTLVAKDITFNMRQHLIDKLGRISMRQYEERGSGGITSHLITDVETIDKFVGDTLSRFLVGFLTVIGTAAILLWLNWQLGLFILLVNPIVVYASKLMGNRVKTLKKKENQAFERFQQRLVETLDGIYQLRAANRERDFLTQLKSNANDIRHDADKYAWQSEAAGRISFLLFLVGFELFRAMAMIMVLFTDLSVGQMFAVFGYLWFMLGPVQELLGIQFAWYSASAAMQRLNGLIAIEEEVRPVQKVNPFNSDHSLDIEVKNIHFAYDEDKEVLRGMCLHIPAGKRVALVGSSGGGKSTLIQLLLGIYQKDAGDILVNGHPIEDVSYEALRNKMAVVLQQPVLFNDTMRHNLTLGGEYTDEQLWQALEIAQMTDVTQRLTEGLDTEIGRQGIKLSGGQRQRLAIARMVLTNPEFVILDEATSALDTATEAALHTALNQFLANRTTLIVAHRLSAVKQADVIYVLEDGQVSQSGTHHELVNEEGLYQTLYGSVQSSENQNDSMTQVPVARMNLK</sequence>
<evidence type="ECO:0000256" key="6">
    <source>
        <dbReference type="ARBA" id="ARBA00023136"/>
    </source>
</evidence>
<dbReference type="PROSITE" id="PS50929">
    <property type="entry name" value="ABC_TM1F"/>
    <property type="match status" value="1"/>
</dbReference>
<dbReference type="InterPro" id="IPR027417">
    <property type="entry name" value="P-loop_NTPase"/>
</dbReference>
<feature type="transmembrane region" description="Helical" evidence="7">
    <location>
        <begin position="278"/>
        <end position="298"/>
    </location>
</feature>
<dbReference type="PROSITE" id="PS00211">
    <property type="entry name" value="ABC_TRANSPORTER_1"/>
    <property type="match status" value="1"/>
</dbReference>
<dbReference type="InterPro" id="IPR036640">
    <property type="entry name" value="ABC1_TM_sf"/>
</dbReference>
<dbReference type="InterPro" id="IPR017871">
    <property type="entry name" value="ABC_transporter-like_CS"/>
</dbReference>
<keyword evidence="5 7" id="KW-1133">Transmembrane helix</keyword>
<comment type="caution">
    <text evidence="10">The sequence shown here is derived from an EMBL/GenBank/DDBJ whole genome shotgun (WGS) entry which is preliminary data.</text>
</comment>
<feature type="transmembrane region" description="Helical" evidence="7">
    <location>
        <begin position="31"/>
        <end position="52"/>
    </location>
</feature>
<dbReference type="InterPro" id="IPR011527">
    <property type="entry name" value="ABC1_TM_dom"/>
</dbReference>